<dbReference type="PANTHER" id="PTHR19328:SF75">
    <property type="entry name" value="ALDOSE SUGAR DEHYDROGENASE YLII"/>
    <property type="match status" value="1"/>
</dbReference>
<dbReference type="InterPro" id="IPR011042">
    <property type="entry name" value="6-blade_b-propeller_TolB-like"/>
</dbReference>
<dbReference type="EMBL" id="JAFIDN010000002">
    <property type="protein sequence ID" value="MBP3191770.1"/>
    <property type="molecule type" value="Genomic_DNA"/>
</dbReference>
<dbReference type="AlphaFoldDB" id="A0A8J7RH64"/>
<dbReference type="InterPro" id="IPR012938">
    <property type="entry name" value="Glc/Sorbosone_DH"/>
</dbReference>
<reference evidence="2" key="1">
    <citation type="submission" date="2021-02" db="EMBL/GenBank/DDBJ databases">
        <title>Natronogracilivirga saccharolytica gen. nov. sp. nov. a new anaerobic, haloalkiliphilic carbohydrate-fermenting bacterium from soda lake and proposing of Cyclonatronumiaceae fam. nov. in the phylum Balneolaeota.</title>
        <authorList>
            <person name="Zhilina T.N."/>
            <person name="Sorokin D.Y."/>
            <person name="Zavarzina D.G."/>
            <person name="Toshchakov S.V."/>
            <person name="Kublanov I.V."/>
        </authorList>
    </citation>
    <scope>NUCLEOTIDE SEQUENCE</scope>
    <source>
        <strain evidence="2">Z-1702</strain>
    </source>
</reference>
<feature type="domain" description="Glucose/Sorbosone dehydrogenase" evidence="1">
    <location>
        <begin position="62"/>
        <end position="389"/>
    </location>
</feature>
<dbReference type="PANTHER" id="PTHR19328">
    <property type="entry name" value="HEDGEHOG-INTERACTING PROTEIN"/>
    <property type="match status" value="1"/>
</dbReference>
<dbReference type="SUPFAM" id="SSF50952">
    <property type="entry name" value="Soluble quinoprotein glucose dehydrogenase"/>
    <property type="match status" value="1"/>
</dbReference>
<proteinExistence type="predicted"/>
<name>A0A8J7RH64_9BACT</name>
<dbReference type="PROSITE" id="PS51257">
    <property type="entry name" value="PROKAR_LIPOPROTEIN"/>
    <property type="match status" value="1"/>
</dbReference>
<comment type="caution">
    <text evidence="2">The sequence shown here is derived from an EMBL/GenBank/DDBJ whole genome shotgun (WGS) entry which is preliminary data.</text>
</comment>
<dbReference type="Gene3D" id="2.120.10.30">
    <property type="entry name" value="TolB, C-terminal domain"/>
    <property type="match status" value="1"/>
</dbReference>
<evidence type="ECO:0000259" key="1">
    <source>
        <dbReference type="Pfam" id="PF07995"/>
    </source>
</evidence>
<sequence length="394" mass="43037">MKLSAYSPVLITALLVLPALILTSCDDRVSIETNASPDGDVVIESVESEDADFRLVRVLGGLENPWAVAWLPDDRMIITERPGRMNLFDGETVTELSGLPDIHSRSQGGLLDVALHPDYEDNGWIYFTYSKADNGNTGTALGRARLDGEQLVDVEELYVEEPAKNPGRHYGSRIAFPGDGTVLFTIGDRGERTPSQDLQDPAGSTIRLNYDGSVPEDNPFAGSDEALPKIYSYGHRNAQGMVIHPETGAIWQHEHGPQGGDELNIIQAGGNYGWPDATYGDEYGSGQPIGIEPHEDPDIVNPLVHWSPTSIAPSGMAFFYGNNFPGWHGDVFIGALAQQHVRRVVVDGEEVVRQEELLSGEPGRIRDIRQGPDGNLYLLTDHSDGGLYRIEPLD</sequence>
<keyword evidence="3" id="KW-1185">Reference proteome</keyword>
<gene>
    <name evidence="2" type="ORF">NATSA_03745</name>
</gene>
<dbReference type="Proteomes" id="UP000673975">
    <property type="component" value="Unassembled WGS sequence"/>
</dbReference>
<accession>A0A8J7RH64</accession>
<evidence type="ECO:0000313" key="2">
    <source>
        <dbReference type="EMBL" id="MBP3191770.1"/>
    </source>
</evidence>
<dbReference type="InterPro" id="IPR011041">
    <property type="entry name" value="Quinoprot_gluc/sorb_DH_b-prop"/>
</dbReference>
<evidence type="ECO:0000313" key="3">
    <source>
        <dbReference type="Proteomes" id="UP000673975"/>
    </source>
</evidence>
<organism evidence="2 3">
    <name type="scientific">Natronogracilivirga saccharolytica</name>
    <dbReference type="NCBI Taxonomy" id="2812953"/>
    <lineage>
        <taxon>Bacteria</taxon>
        <taxon>Pseudomonadati</taxon>
        <taxon>Balneolota</taxon>
        <taxon>Balneolia</taxon>
        <taxon>Balneolales</taxon>
        <taxon>Cyclonatronaceae</taxon>
        <taxon>Natronogracilivirga</taxon>
    </lineage>
</organism>
<dbReference type="RefSeq" id="WP_210510525.1">
    <property type="nucleotide sequence ID" value="NZ_JAFIDN010000002.1"/>
</dbReference>
<protein>
    <submittedName>
        <fullName evidence="2">PQQ-dependent sugar dehydrogenase</fullName>
    </submittedName>
</protein>
<dbReference type="Pfam" id="PF07995">
    <property type="entry name" value="GSDH"/>
    <property type="match status" value="1"/>
</dbReference>